<dbReference type="PROSITE" id="PS00028">
    <property type="entry name" value="ZINC_FINGER_C2H2_1"/>
    <property type="match status" value="3"/>
</dbReference>
<dbReference type="WBParaSite" id="BXY_1671600.1">
    <property type="protein sequence ID" value="BXY_1671600.1"/>
    <property type="gene ID" value="BXY_1671600"/>
</dbReference>
<dbReference type="GO" id="GO:0000981">
    <property type="term" value="F:DNA-binding transcription factor activity, RNA polymerase II-specific"/>
    <property type="evidence" value="ECO:0007669"/>
    <property type="project" value="TreeGrafter"/>
</dbReference>
<dbReference type="eggNOG" id="KOG3576">
    <property type="taxonomic scope" value="Eukaryota"/>
</dbReference>
<evidence type="ECO:0000256" key="8">
    <source>
        <dbReference type="SAM" id="MobiDB-lite"/>
    </source>
</evidence>
<reference evidence="14" key="1">
    <citation type="submission" date="2016-11" db="UniProtKB">
        <authorList>
            <consortium name="WormBaseParasite"/>
        </authorList>
    </citation>
    <scope>IDENTIFICATION</scope>
</reference>
<dbReference type="SUPFAM" id="SSF57667">
    <property type="entry name" value="beta-beta-alpha zinc fingers"/>
    <property type="match status" value="2"/>
</dbReference>
<dbReference type="FunFam" id="3.30.160.60:FF:000246">
    <property type="entry name" value="Transcription factor Ovo-like 2"/>
    <property type="match status" value="1"/>
</dbReference>
<dbReference type="GO" id="GO:0009913">
    <property type="term" value="P:epidermal cell differentiation"/>
    <property type="evidence" value="ECO:0007669"/>
    <property type="project" value="TreeGrafter"/>
</dbReference>
<dbReference type="Pfam" id="PF00096">
    <property type="entry name" value="zf-C2H2"/>
    <property type="match status" value="2"/>
</dbReference>
<keyword evidence="5" id="KW-0862">Zinc</keyword>
<dbReference type="Gene3D" id="3.30.160.60">
    <property type="entry name" value="Classic Zinc Finger"/>
    <property type="match status" value="2"/>
</dbReference>
<dbReference type="Proteomes" id="UP000582659">
    <property type="component" value="Unassembled WGS sequence"/>
</dbReference>
<dbReference type="InterPro" id="IPR013087">
    <property type="entry name" value="Znf_C2H2_type"/>
</dbReference>
<dbReference type="Proteomes" id="UP000659654">
    <property type="component" value="Unassembled WGS sequence"/>
</dbReference>
<dbReference type="FunFam" id="3.30.160.60:FF:000452">
    <property type="entry name" value="Transcription factor Ovo-like 2"/>
    <property type="match status" value="1"/>
</dbReference>
<keyword evidence="3" id="KW-0677">Repeat</keyword>
<sequence>MNGQTSPFSCFNPFLSIYPPLPPVFIPPLIPAQSSSISSISTGSNDSSTASSTPKMKMDSFSSPIKREELSKENKAQMFLIEKLLQLSQNAINQSKRATPEMRTSPEVMASSSPPIIPPLLPVLRTIPQPSVPSVEYVNGGYGVKNPLLQAVGTSSPTIDTTPAPTTTPGIYRCRICGKEFHLQRLLNRHAKCHSDLKRYLCTFCGKGFNDTFDLKRHTRTHTGVRPYKCEMCDKSFTQRCSLESHTRKVHGKTHCYGYKERRSKVFVCEDCGFTAPAYDEYTSHLQANHPLSAVLLKLNHSKYKLDH</sequence>
<keyword evidence="13" id="KW-1185">Reference proteome</keyword>
<dbReference type="OrthoDB" id="6508643at2759"/>
<dbReference type="EMBL" id="CAJFCV020000003">
    <property type="protein sequence ID" value="CAG9107061.1"/>
    <property type="molecule type" value="Genomic_DNA"/>
</dbReference>
<evidence type="ECO:0000313" key="10">
    <source>
        <dbReference type="EMBL" id="CAD5220739.1"/>
    </source>
</evidence>
<feature type="compositionally biased region" description="Low complexity" evidence="8">
    <location>
        <begin position="36"/>
        <end position="53"/>
    </location>
</feature>
<evidence type="ECO:0000256" key="6">
    <source>
        <dbReference type="ARBA" id="ARBA00023242"/>
    </source>
</evidence>
<accession>A0A1I7SUJ4</accession>
<dbReference type="SMART" id="SM00355">
    <property type="entry name" value="ZnF_C2H2"/>
    <property type="match status" value="4"/>
</dbReference>
<feature type="domain" description="C2H2-type" evidence="9">
    <location>
        <begin position="172"/>
        <end position="199"/>
    </location>
</feature>
<keyword evidence="6" id="KW-0539">Nucleus</keyword>
<dbReference type="PROSITE" id="PS50157">
    <property type="entry name" value="ZINC_FINGER_C2H2_2"/>
    <property type="match status" value="3"/>
</dbReference>
<dbReference type="InterPro" id="IPR027756">
    <property type="entry name" value="Ovo-like"/>
</dbReference>
<dbReference type="GO" id="GO:0003006">
    <property type="term" value="P:developmental process involved in reproduction"/>
    <property type="evidence" value="ECO:0007669"/>
    <property type="project" value="UniProtKB-ARBA"/>
</dbReference>
<dbReference type="PANTHER" id="PTHR10032:SF271">
    <property type="entry name" value="RH12261P-RELATED"/>
    <property type="match status" value="1"/>
</dbReference>
<keyword evidence="4 7" id="KW-0863">Zinc-finger</keyword>
<dbReference type="GO" id="GO:0005634">
    <property type="term" value="C:nucleus"/>
    <property type="evidence" value="ECO:0007669"/>
    <property type="project" value="UniProtKB-SubCell"/>
</dbReference>
<evidence type="ECO:0000256" key="4">
    <source>
        <dbReference type="ARBA" id="ARBA00022771"/>
    </source>
</evidence>
<dbReference type="GO" id="GO:0000978">
    <property type="term" value="F:RNA polymerase II cis-regulatory region sequence-specific DNA binding"/>
    <property type="evidence" value="ECO:0007669"/>
    <property type="project" value="TreeGrafter"/>
</dbReference>
<evidence type="ECO:0000256" key="7">
    <source>
        <dbReference type="PROSITE-ProRule" id="PRU00042"/>
    </source>
</evidence>
<feature type="region of interest" description="Disordered" evidence="8">
    <location>
        <begin position="36"/>
        <end position="65"/>
    </location>
</feature>
<reference evidence="11" key="2">
    <citation type="submission" date="2020-08" db="EMBL/GenBank/DDBJ databases">
        <authorList>
            <person name="Kikuchi T."/>
        </authorList>
    </citation>
    <scope>NUCLEOTIDE SEQUENCE</scope>
    <source>
        <strain evidence="10">Ka4C1</strain>
    </source>
</reference>
<name>A0A1I7SUJ4_BURXY</name>
<dbReference type="GO" id="GO:0008270">
    <property type="term" value="F:zinc ion binding"/>
    <property type="evidence" value="ECO:0007669"/>
    <property type="project" value="UniProtKB-KW"/>
</dbReference>
<feature type="domain" description="C2H2-type" evidence="9">
    <location>
        <begin position="228"/>
        <end position="251"/>
    </location>
</feature>
<protein>
    <submittedName>
        <fullName evidence="10">(pine wood nematode) hypothetical protein</fullName>
    </submittedName>
</protein>
<evidence type="ECO:0000256" key="1">
    <source>
        <dbReference type="ARBA" id="ARBA00004123"/>
    </source>
</evidence>
<evidence type="ECO:0000256" key="2">
    <source>
        <dbReference type="ARBA" id="ARBA00022723"/>
    </source>
</evidence>
<feature type="domain" description="C2H2-type" evidence="9">
    <location>
        <begin position="200"/>
        <end position="227"/>
    </location>
</feature>
<evidence type="ECO:0000259" key="9">
    <source>
        <dbReference type="PROSITE" id="PS50157"/>
    </source>
</evidence>
<keyword evidence="2" id="KW-0479">Metal-binding</keyword>
<evidence type="ECO:0000313" key="14">
    <source>
        <dbReference type="WBParaSite" id="BXY_1671600.1"/>
    </source>
</evidence>
<evidence type="ECO:0000313" key="12">
    <source>
        <dbReference type="Proteomes" id="UP000095284"/>
    </source>
</evidence>
<organism evidence="12 14">
    <name type="scientific">Bursaphelenchus xylophilus</name>
    <name type="common">Pinewood nematode worm</name>
    <name type="synonym">Aphelenchoides xylophilus</name>
    <dbReference type="NCBI Taxonomy" id="6326"/>
    <lineage>
        <taxon>Eukaryota</taxon>
        <taxon>Metazoa</taxon>
        <taxon>Ecdysozoa</taxon>
        <taxon>Nematoda</taxon>
        <taxon>Chromadorea</taxon>
        <taxon>Rhabditida</taxon>
        <taxon>Tylenchina</taxon>
        <taxon>Tylenchomorpha</taxon>
        <taxon>Aphelenchoidea</taxon>
        <taxon>Aphelenchoididae</taxon>
        <taxon>Bursaphelenchus</taxon>
    </lineage>
</organism>
<dbReference type="Proteomes" id="UP000095284">
    <property type="component" value="Unplaced"/>
</dbReference>
<dbReference type="SMR" id="A0A1I7SUJ4"/>
<evidence type="ECO:0000313" key="11">
    <source>
        <dbReference type="EMBL" id="CAG9107061.1"/>
    </source>
</evidence>
<gene>
    <name evidence="10" type="ORF">BXYJ_LOCUS6329</name>
</gene>
<dbReference type="InterPro" id="IPR036236">
    <property type="entry name" value="Znf_C2H2_sf"/>
</dbReference>
<dbReference type="GO" id="GO:0048731">
    <property type="term" value="P:system development"/>
    <property type="evidence" value="ECO:0007669"/>
    <property type="project" value="UniProtKB-ARBA"/>
</dbReference>
<comment type="subcellular location">
    <subcellularLocation>
        <location evidence="1">Nucleus</location>
    </subcellularLocation>
</comment>
<dbReference type="PANTHER" id="PTHR10032">
    <property type="entry name" value="ZINC FINGER PROTEIN WITH KRAB AND SCAN DOMAINS"/>
    <property type="match status" value="1"/>
</dbReference>
<evidence type="ECO:0000313" key="13">
    <source>
        <dbReference type="Proteomes" id="UP000659654"/>
    </source>
</evidence>
<proteinExistence type="predicted"/>
<dbReference type="AlphaFoldDB" id="A0A1I7SUJ4"/>
<evidence type="ECO:0000256" key="5">
    <source>
        <dbReference type="ARBA" id="ARBA00022833"/>
    </source>
</evidence>
<dbReference type="EMBL" id="CAJFDI010000003">
    <property type="protein sequence ID" value="CAD5220739.1"/>
    <property type="molecule type" value="Genomic_DNA"/>
</dbReference>
<dbReference type="GO" id="GO:0009887">
    <property type="term" value="P:animal organ morphogenesis"/>
    <property type="evidence" value="ECO:0007669"/>
    <property type="project" value="UniProtKB-ARBA"/>
</dbReference>
<evidence type="ECO:0000256" key="3">
    <source>
        <dbReference type="ARBA" id="ARBA00022737"/>
    </source>
</evidence>